<dbReference type="GO" id="GO:0046403">
    <property type="term" value="F:polynucleotide 3'-phosphatase activity"/>
    <property type="evidence" value="ECO:0007669"/>
    <property type="project" value="EnsemblFungi"/>
</dbReference>
<dbReference type="NCBIfam" id="TIGR01664">
    <property type="entry name" value="DNA-3'-Pase"/>
    <property type="match status" value="1"/>
</dbReference>
<dbReference type="AlphaFoldDB" id="G0WFC5"/>
<evidence type="ECO:0000313" key="2">
    <source>
        <dbReference type="Proteomes" id="UP000000689"/>
    </source>
</evidence>
<dbReference type="InterPro" id="IPR036412">
    <property type="entry name" value="HAD-like_sf"/>
</dbReference>
<name>G0WFC5_NAUDC</name>
<reference evidence="1 2" key="1">
    <citation type="journal article" date="2011" name="Proc. Natl. Acad. Sci. U.S.A.">
        <title>Evolutionary erosion of yeast sex chromosomes by mating-type switching accidents.</title>
        <authorList>
            <person name="Gordon J.L."/>
            <person name="Armisen D."/>
            <person name="Proux-Wera E."/>
            <person name="Oheigeartaigh S.S."/>
            <person name="Byrne K.P."/>
            <person name="Wolfe K.H."/>
        </authorList>
    </citation>
    <scope>NUCLEOTIDE SEQUENCE [LARGE SCALE GENOMIC DNA]</scope>
    <source>
        <strain evidence="2">ATCC 10597 / BCRC 20456 / CBS 421 / NBRC 0211 / NRRL Y-12639</strain>
    </source>
</reference>
<dbReference type="HOGENOM" id="CLU_014938_0_0_1"/>
<dbReference type="InterPro" id="IPR023214">
    <property type="entry name" value="HAD_sf"/>
</dbReference>
<dbReference type="RefSeq" id="XP_003671729.1">
    <property type="nucleotide sequence ID" value="XM_003671681.1"/>
</dbReference>
<dbReference type="PANTHER" id="PTHR12083:SF9">
    <property type="entry name" value="BIFUNCTIONAL POLYNUCLEOTIDE PHOSPHATASE_KINASE"/>
    <property type="match status" value="1"/>
</dbReference>
<dbReference type="eggNOG" id="KOG2134">
    <property type="taxonomic scope" value="Eukaryota"/>
</dbReference>
<evidence type="ECO:0008006" key="3">
    <source>
        <dbReference type="Google" id="ProtNLM"/>
    </source>
</evidence>
<dbReference type="InterPro" id="IPR006551">
    <property type="entry name" value="Polynucleotide_phosphatase"/>
</dbReference>
<dbReference type="GO" id="GO:0003690">
    <property type="term" value="F:double-stranded DNA binding"/>
    <property type="evidence" value="ECO:0007669"/>
    <property type="project" value="EnsemblFungi"/>
</dbReference>
<dbReference type="KEGG" id="ndi:NDAI_0H03130"/>
<dbReference type="GO" id="GO:0006302">
    <property type="term" value="P:double-strand break repair"/>
    <property type="evidence" value="ECO:0007669"/>
    <property type="project" value="EnsemblFungi"/>
</dbReference>
<dbReference type="GeneID" id="11496017"/>
<dbReference type="PANTHER" id="PTHR12083">
    <property type="entry name" value="BIFUNCTIONAL POLYNUCLEOTIDE PHOSPHATASE/KINASE"/>
    <property type="match status" value="1"/>
</dbReference>
<keyword evidence="2" id="KW-1185">Reference proteome</keyword>
<dbReference type="Pfam" id="PF08645">
    <property type="entry name" value="PNK3P"/>
    <property type="match status" value="1"/>
</dbReference>
<dbReference type="InterPro" id="IPR013954">
    <property type="entry name" value="PNK3P"/>
</dbReference>
<dbReference type="GO" id="GO:0046404">
    <property type="term" value="F:ATP-dependent polydeoxyribonucleotide 5'-hydroxyl-kinase activity"/>
    <property type="evidence" value="ECO:0007669"/>
    <property type="project" value="TreeGrafter"/>
</dbReference>
<dbReference type="EMBL" id="HE580274">
    <property type="protein sequence ID" value="CCD26486.1"/>
    <property type="molecule type" value="Genomic_DNA"/>
</dbReference>
<evidence type="ECO:0000313" key="1">
    <source>
        <dbReference type="EMBL" id="CCD26486.1"/>
    </source>
</evidence>
<dbReference type="Gene3D" id="3.40.50.1000">
    <property type="entry name" value="HAD superfamily/HAD-like"/>
    <property type="match status" value="1"/>
</dbReference>
<sequence length="278" mass="31149">MSHKLTVLPYLIKFTPKIPINSTQVGAQTKDNTESDTINESNTNELKINIYGFDLDHTVIKPKSPNSRFARSSTDWQFMTYSKNSHSKSTLQTLFEIVKNDPLGQIVIFSNQGGIVAIPPTSKSCIKFTDKVQLFLKAISEQDVEKKLINNIWIYAAPKQPASLFKSRKLKSATIKGKVTKSLNVGNESISKSTSTTTVLTPELFDSMRKPNIGMFKEFEKDFKLLVGNISTEIKCTGQLVWIYYCGDAAGRSNDFSDSDKKFAKNCGVDFKTPEEIF</sequence>
<dbReference type="OMA" id="LINNIWI"/>
<accession>G0WFC5</accession>
<dbReference type="Proteomes" id="UP000000689">
    <property type="component" value="Chromosome 8"/>
</dbReference>
<protein>
    <recommendedName>
        <fullName evidence="3">DNA 3'-phosphatase</fullName>
    </recommendedName>
</protein>
<dbReference type="SUPFAM" id="SSF56784">
    <property type="entry name" value="HAD-like"/>
    <property type="match status" value="1"/>
</dbReference>
<proteinExistence type="predicted"/>
<dbReference type="OrthoDB" id="19045at2759"/>
<organism evidence="1 2">
    <name type="scientific">Naumovozyma dairenensis (strain ATCC 10597 / BCRC 20456 / CBS 421 / NBRC 0211 / NRRL Y-12639)</name>
    <name type="common">Saccharomyces dairenensis</name>
    <dbReference type="NCBI Taxonomy" id="1071378"/>
    <lineage>
        <taxon>Eukaryota</taxon>
        <taxon>Fungi</taxon>
        <taxon>Dikarya</taxon>
        <taxon>Ascomycota</taxon>
        <taxon>Saccharomycotina</taxon>
        <taxon>Saccharomycetes</taxon>
        <taxon>Saccharomycetales</taxon>
        <taxon>Saccharomycetaceae</taxon>
        <taxon>Naumovozyma</taxon>
    </lineage>
</organism>
<gene>
    <name evidence="1" type="primary">NDAI0H03130</name>
    <name evidence="1" type="ordered locus">NDAI_0H03130</name>
</gene>
<dbReference type="STRING" id="1071378.G0WFC5"/>